<evidence type="ECO:0000313" key="7">
    <source>
        <dbReference type="Proteomes" id="UP001140091"/>
    </source>
</evidence>
<dbReference type="PANTHER" id="PTHR13734">
    <property type="entry name" value="TRNA-NUCLEOTIDYLTRANSFERASE"/>
    <property type="match status" value="1"/>
</dbReference>
<dbReference type="FunFam" id="3.30.460.10:FF:000019">
    <property type="entry name" value="tRNA nucleotidyltransferase cca2"/>
    <property type="match status" value="1"/>
</dbReference>
<dbReference type="InterPro" id="IPR043519">
    <property type="entry name" value="NT_sf"/>
</dbReference>
<keyword evidence="3 4" id="KW-0694">RNA-binding</keyword>
<dbReference type="Proteomes" id="UP001140091">
    <property type="component" value="Unassembled WGS sequence"/>
</dbReference>
<dbReference type="GO" id="GO:0052929">
    <property type="term" value="F:ATP:3'-cytidine-cytidine-tRNA adenylyltransferase activity"/>
    <property type="evidence" value="ECO:0007669"/>
    <property type="project" value="TreeGrafter"/>
</dbReference>
<sequence length="269" mass="30503">MSAPTPLRQRTVERVPVPSAMEVHLTDQERRICDLLDECTNYLREEKSISTTCRIAGGWVRDKLLGHDSNDIDIALADMMGLAFAEHLSAYADAKGIEAGTISKIAQNPDQSKHLETATFKLEGLDIDLVNLRSEAYAEDSRIPTEVAFGTPLEDAMRRDITINALFYNVHRREVEDFTEKGLDDMRNGLIRTPLSPKETFKDDPLRVLRCIRFASRFGFELVDELKEAAKDTKIQEALVSKVARERVGTEIDKMMRGQPFFFLHTLED</sequence>
<keyword evidence="7" id="KW-1185">Reference proteome</keyword>
<evidence type="ECO:0000256" key="3">
    <source>
        <dbReference type="ARBA" id="ARBA00022884"/>
    </source>
</evidence>
<feature type="non-terminal residue" evidence="6">
    <location>
        <position position="269"/>
    </location>
</feature>
<dbReference type="GO" id="GO:0005739">
    <property type="term" value="C:mitochondrion"/>
    <property type="evidence" value="ECO:0007669"/>
    <property type="project" value="UniProtKB-ARBA"/>
</dbReference>
<keyword evidence="2 4" id="KW-0808">Transferase</keyword>
<dbReference type="Gene3D" id="3.30.460.10">
    <property type="entry name" value="Beta Polymerase, domain 2"/>
    <property type="match status" value="1"/>
</dbReference>
<evidence type="ECO:0000256" key="1">
    <source>
        <dbReference type="ARBA" id="ARBA00007265"/>
    </source>
</evidence>
<dbReference type="OrthoDB" id="445712at2759"/>
<dbReference type="Gene3D" id="1.10.3090.10">
    <property type="entry name" value="cca-adding enzyme, domain 2"/>
    <property type="match status" value="1"/>
</dbReference>
<proteinExistence type="inferred from homology"/>
<dbReference type="SUPFAM" id="SSF81301">
    <property type="entry name" value="Nucleotidyltransferase"/>
    <property type="match status" value="1"/>
</dbReference>
<comment type="caution">
    <text evidence="6">The sequence shown here is derived from an EMBL/GenBank/DDBJ whole genome shotgun (WGS) entry which is preliminary data.</text>
</comment>
<dbReference type="GO" id="GO:0003723">
    <property type="term" value="F:RNA binding"/>
    <property type="evidence" value="ECO:0007669"/>
    <property type="project" value="UniProtKB-KW"/>
</dbReference>
<dbReference type="PANTHER" id="PTHR13734:SF5">
    <property type="entry name" value="CCA TRNA NUCLEOTIDYLTRANSFERASE, MITOCHONDRIAL"/>
    <property type="match status" value="1"/>
</dbReference>
<dbReference type="EMBL" id="JANBPK010000739">
    <property type="protein sequence ID" value="KAJ2933601.1"/>
    <property type="molecule type" value="Genomic_DNA"/>
</dbReference>
<dbReference type="CDD" id="cd05398">
    <property type="entry name" value="NT_ClassII-CCAase"/>
    <property type="match status" value="1"/>
</dbReference>
<dbReference type="SUPFAM" id="SSF81891">
    <property type="entry name" value="Poly A polymerase C-terminal region-like"/>
    <property type="match status" value="1"/>
</dbReference>
<evidence type="ECO:0000259" key="5">
    <source>
        <dbReference type="Pfam" id="PF01743"/>
    </source>
</evidence>
<reference evidence="6" key="1">
    <citation type="submission" date="2022-06" db="EMBL/GenBank/DDBJ databases">
        <title>Genome Sequence of Candolleomyces eurysporus.</title>
        <authorList>
            <person name="Buettner E."/>
        </authorList>
    </citation>
    <scope>NUCLEOTIDE SEQUENCE</scope>
    <source>
        <strain evidence="6">VTCC 930004</strain>
    </source>
</reference>
<dbReference type="Pfam" id="PF01743">
    <property type="entry name" value="PolyA_pol"/>
    <property type="match status" value="1"/>
</dbReference>
<evidence type="ECO:0000256" key="2">
    <source>
        <dbReference type="ARBA" id="ARBA00022679"/>
    </source>
</evidence>
<organism evidence="6 7">
    <name type="scientific">Candolleomyces eurysporus</name>
    <dbReference type="NCBI Taxonomy" id="2828524"/>
    <lineage>
        <taxon>Eukaryota</taxon>
        <taxon>Fungi</taxon>
        <taxon>Dikarya</taxon>
        <taxon>Basidiomycota</taxon>
        <taxon>Agaricomycotina</taxon>
        <taxon>Agaricomycetes</taxon>
        <taxon>Agaricomycetidae</taxon>
        <taxon>Agaricales</taxon>
        <taxon>Agaricineae</taxon>
        <taxon>Psathyrellaceae</taxon>
        <taxon>Candolleomyces</taxon>
    </lineage>
</organism>
<feature type="domain" description="Poly A polymerase head" evidence="5">
    <location>
        <begin position="53"/>
        <end position="192"/>
    </location>
</feature>
<name>A0A9W8JEZ3_9AGAR</name>
<dbReference type="AlphaFoldDB" id="A0A9W8JEZ3"/>
<dbReference type="InterPro" id="IPR002646">
    <property type="entry name" value="PolA_pol_head_dom"/>
</dbReference>
<accession>A0A9W8JEZ3</accession>
<protein>
    <recommendedName>
        <fullName evidence="5">Poly A polymerase head domain-containing protein</fullName>
    </recommendedName>
</protein>
<dbReference type="GO" id="GO:0052927">
    <property type="term" value="F:CC tRNA cytidylyltransferase activity"/>
    <property type="evidence" value="ECO:0007669"/>
    <property type="project" value="TreeGrafter"/>
</dbReference>
<comment type="similarity">
    <text evidence="1 4">Belongs to the tRNA nucleotidyltransferase/poly(A) polymerase family.</text>
</comment>
<dbReference type="GO" id="GO:0001680">
    <property type="term" value="P:tRNA 3'-terminal CCA addition"/>
    <property type="evidence" value="ECO:0007669"/>
    <property type="project" value="UniProtKB-ARBA"/>
</dbReference>
<gene>
    <name evidence="6" type="ORF">H1R20_g3508</name>
</gene>
<evidence type="ECO:0000256" key="4">
    <source>
        <dbReference type="RuleBase" id="RU003953"/>
    </source>
</evidence>
<evidence type="ECO:0000313" key="6">
    <source>
        <dbReference type="EMBL" id="KAJ2933601.1"/>
    </source>
</evidence>